<dbReference type="Pfam" id="PF07281">
    <property type="entry name" value="INSIG"/>
    <property type="match status" value="1"/>
</dbReference>
<feature type="region of interest" description="Disordered" evidence="7">
    <location>
        <begin position="1"/>
        <end position="55"/>
    </location>
</feature>
<evidence type="ECO:0000256" key="1">
    <source>
        <dbReference type="ARBA" id="ARBA00004477"/>
    </source>
</evidence>
<feature type="compositionally biased region" description="Pro residues" evidence="7">
    <location>
        <begin position="33"/>
        <end position="42"/>
    </location>
</feature>
<keyword evidence="5 8" id="KW-1133">Transmembrane helix</keyword>
<comment type="caution">
    <text evidence="9">The sequence shown here is derived from an EMBL/GenBank/DDBJ whole genome shotgun (WGS) entry which is preliminary data.</text>
</comment>
<protein>
    <recommendedName>
        <fullName evidence="11">Insulin-induced protein</fullName>
    </recommendedName>
</protein>
<reference evidence="9 10" key="1">
    <citation type="submission" date="2015-07" db="EMBL/GenBank/DDBJ databases">
        <title>Comparative genomics of the Sigatoka disease complex on banana suggests a link between parallel evolutionary changes in Pseudocercospora fijiensis and Pseudocercospora eumusae and increased virulence on the banana host.</title>
        <authorList>
            <person name="Chang T.-C."/>
            <person name="Salvucci A."/>
            <person name="Crous P.W."/>
            <person name="Stergiopoulos I."/>
        </authorList>
    </citation>
    <scope>NUCLEOTIDE SEQUENCE [LARGE SCALE GENOMIC DNA]</scope>
    <source>
        <strain evidence="9 10">CBS 114824</strain>
    </source>
</reference>
<feature type="transmembrane region" description="Helical" evidence="8">
    <location>
        <begin position="210"/>
        <end position="230"/>
    </location>
</feature>
<keyword evidence="4" id="KW-0256">Endoplasmic reticulum</keyword>
<proteinExistence type="inferred from homology"/>
<keyword evidence="6 8" id="KW-0472">Membrane</keyword>
<feature type="transmembrane region" description="Helical" evidence="8">
    <location>
        <begin position="382"/>
        <end position="400"/>
    </location>
</feature>
<evidence type="ECO:0000256" key="8">
    <source>
        <dbReference type="SAM" id="Phobius"/>
    </source>
</evidence>
<gene>
    <name evidence="9" type="ORF">AC578_5812</name>
</gene>
<dbReference type="InterPro" id="IPR025929">
    <property type="entry name" value="INSIG_fam"/>
</dbReference>
<feature type="transmembrane region" description="Helical" evidence="8">
    <location>
        <begin position="171"/>
        <end position="190"/>
    </location>
</feature>
<evidence type="ECO:0000313" key="10">
    <source>
        <dbReference type="Proteomes" id="UP000070133"/>
    </source>
</evidence>
<feature type="transmembrane region" description="Helical" evidence="8">
    <location>
        <begin position="290"/>
        <end position="309"/>
    </location>
</feature>
<evidence type="ECO:0000256" key="3">
    <source>
        <dbReference type="ARBA" id="ARBA00022692"/>
    </source>
</evidence>
<name>A0A139HCF1_9PEZI</name>
<organism evidence="9 10">
    <name type="scientific">Pseudocercospora eumusae</name>
    <dbReference type="NCBI Taxonomy" id="321146"/>
    <lineage>
        <taxon>Eukaryota</taxon>
        <taxon>Fungi</taxon>
        <taxon>Dikarya</taxon>
        <taxon>Ascomycota</taxon>
        <taxon>Pezizomycotina</taxon>
        <taxon>Dothideomycetes</taxon>
        <taxon>Dothideomycetidae</taxon>
        <taxon>Mycosphaerellales</taxon>
        <taxon>Mycosphaerellaceae</taxon>
        <taxon>Pseudocercospora</taxon>
    </lineage>
</organism>
<evidence type="ECO:0000313" key="9">
    <source>
        <dbReference type="EMBL" id="KXT00106.1"/>
    </source>
</evidence>
<dbReference type="PANTHER" id="PTHR15301">
    <property type="entry name" value="INSULIN-INDUCED GENE 1"/>
    <property type="match status" value="1"/>
</dbReference>
<dbReference type="EMBL" id="LFZN01000080">
    <property type="protein sequence ID" value="KXT00106.1"/>
    <property type="molecule type" value="Genomic_DNA"/>
</dbReference>
<sequence length="409" mass="44563">MSHPAPHVDENAVPLKPRPRVSSRSFDLGSPPDSAPPTPPSDEPSRDPLAFPNDHQLRPLKTNMAESNASTTPVKTRSFLNLTSSTLFGIYQPSGLETETLTPYGAGAQTPAGQTPASDSRHASFDWNRLTLPKDAFQKTADGRVRRISTASQLHKGHTVRKGFKGYFLPLMGRVVALFSVGMLYGLLISHLHDRQRIAPVAVNLDRSRWSYLATWGIVGVLLGEALPYADKLFWSDSELALDDEEESEEEAERRELRKGRGADGWLDVVRSIGAFVGIAFAIRRLPWQSTLQLSLTLALANPAVWYLIDRSSSGFILSTLVALGGTAILLSVNPSLVPPPSPVEVIKERVARTGGVLNGTLDAFKGEEYILGIFTQESVGVATWIASVLFVSSVCFGNIGRRLSPERL</sequence>
<comment type="subcellular location">
    <subcellularLocation>
        <location evidence="1">Endoplasmic reticulum membrane</location>
        <topology evidence="1">Multi-pass membrane protein</topology>
    </subcellularLocation>
</comment>
<evidence type="ECO:0000256" key="7">
    <source>
        <dbReference type="SAM" id="MobiDB-lite"/>
    </source>
</evidence>
<feature type="compositionally biased region" description="Basic and acidic residues" evidence="7">
    <location>
        <begin position="1"/>
        <end position="10"/>
    </location>
</feature>
<feature type="transmembrane region" description="Helical" evidence="8">
    <location>
        <begin position="316"/>
        <end position="333"/>
    </location>
</feature>
<dbReference type="AlphaFoldDB" id="A0A139HCF1"/>
<dbReference type="OrthoDB" id="205546at2759"/>
<evidence type="ECO:0000256" key="5">
    <source>
        <dbReference type="ARBA" id="ARBA00022989"/>
    </source>
</evidence>
<keyword evidence="10" id="KW-1185">Reference proteome</keyword>
<dbReference type="STRING" id="321146.A0A139HCF1"/>
<evidence type="ECO:0008006" key="11">
    <source>
        <dbReference type="Google" id="ProtNLM"/>
    </source>
</evidence>
<dbReference type="GO" id="GO:0016126">
    <property type="term" value="P:sterol biosynthetic process"/>
    <property type="evidence" value="ECO:0007669"/>
    <property type="project" value="TreeGrafter"/>
</dbReference>
<evidence type="ECO:0000256" key="2">
    <source>
        <dbReference type="ARBA" id="ARBA00007475"/>
    </source>
</evidence>
<accession>A0A139HCF1</accession>
<dbReference type="PANTHER" id="PTHR15301:SF3">
    <property type="entry name" value="PROTEIN NSG1-RELATED"/>
    <property type="match status" value="1"/>
</dbReference>
<evidence type="ECO:0000256" key="6">
    <source>
        <dbReference type="ARBA" id="ARBA00023136"/>
    </source>
</evidence>
<comment type="similarity">
    <text evidence="2">Belongs to the INSIG family.</text>
</comment>
<dbReference type="Proteomes" id="UP000070133">
    <property type="component" value="Unassembled WGS sequence"/>
</dbReference>
<dbReference type="GO" id="GO:0005789">
    <property type="term" value="C:endoplasmic reticulum membrane"/>
    <property type="evidence" value="ECO:0007669"/>
    <property type="project" value="UniProtKB-SubCell"/>
</dbReference>
<keyword evidence="3 8" id="KW-0812">Transmembrane</keyword>
<evidence type="ECO:0000256" key="4">
    <source>
        <dbReference type="ARBA" id="ARBA00022824"/>
    </source>
</evidence>